<feature type="compositionally biased region" description="Basic residues" evidence="4">
    <location>
        <begin position="322"/>
        <end position="331"/>
    </location>
</feature>
<dbReference type="GO" id="GO:0016054">
    <property type="term" value="P:organic acid catabolic process"/>
    <property type="evidence" value="ECO:0007669"/>
    <property type="project" value="UniProtKB-ARBA"/>
</dbReference>
<feature type="region of interest" description="Disordered" evidence="4">
    <location>
        <begin position="300"/>
        <end position="331"/>
    </location>
</feature>
<dbReference type="InterPro" id="IPR002204">
    <property type="entry name" value="3-OH-isobutyrate_DH-rel_CS"/>
</dbReference>
<keyword evidence="2" id="KW-0520">NAD</keyword>
<dbReference type="Gene3D" id="3.40.50.720">
    <property type="entry name" value="NAD(P)-binding Rossmann-like Domain"/>
    <property type="match status" value="1"/>
</dbReference>
<evidence type="ECO:0000256" key="2">
    <source>
        <dbReference type="ARBA" id="ARBA00023027"/>
    </source>
</evidence>
<dbReference type="InterPro" id="IPR036291">
    <property type="entry name" value="NAD(P)-bd_dom_sf"/>
</dbReference>
<reference evidence="7" key="1">
    <citation type="submission" date="2020-02" db="EMBL/GenBank/DDBJ databases">
        <authorList>
            <person name="Meier V. D."/>
        </authorList>
    </citation>
    <scope>NUCLEOTIDE SEQUENCE</scope>
    <source>
        <strain evidence="7">AVDCRST_MAG49</strain>
    </source>
</reference>
<dbReference type="InterPro" id="IPR015815">
    <property type="entry name" value="HIBADH-related"/>
</dbReference>
<gene>
    <name evidence="7" type="ORF">AVDCRST_MAG49-3348</name>
</gene>
<dbReference type="Pfam" id="PF14833">
    <property type="entry name" value="NAD_binding_11"/>
    <property type="match status" value="1"/>
</dbReference>
<dbReference type="InterPro" id="IPR029154">
    <property type="entry name" value="HIBADH-like_NADP-bd"/>
</dbReference>
<dbReference type="GO" id="GO:0051287">
    <property type="term" value="F:NAD binding"/>
    <property type="evidence" value="ECO:0007669"/>
    <property type="project" value="InterPro"/>
</dbReference>
<dbReference type="AlphaFoldDB" id="A0A6J4V7G7"/>
<name>A0A6J4V7G7_9BACT</name>
<evidence type="ECO:0000256" key="4">
    <source>
        <dbReference type="SAM" id="MobiDB-lite"/>
    </source>
</evidence>
<dbReference type="InterPro" id="IPR051265">
    <property type="entry name" value="HIBADH-related_NP60_sf"/>
</dbReference>
<keyword evidence="1 7" id="KW-0560">Oxidoreductase</keyword>
<dbReference type="PANTHER" id="PTHR43580">
    <property type="entry name" value="OXIDOREDUCTASE GLYR1-RELATED"/>
    <property type="match status" value="1"/>
</dbReference>
<evidence type="ECO:0000259" key="5">
    <source>
        <dbReference type="Pfam" id="PF03446"/>
    </source>
</evidence>
<feature type="active site" evidence="3">
    <location>
        <position position="179"/>
    </location>
</feature>
<dbReference type="Pfam" id="PF03446">
    <property type="entry name" value="NAD_binding_2"/>
    <property type="match status" value="1"/>
</dbReference>
<evidence type="ECO:0000256" key="1">
    <source>
        <dbReference type="ARBA" id="ARBA00023002"/>
    </source>
</evidence>
<dbReference type="EC" id="1.1.1.60" evidence="7"/>
<dbReference type="PIRSF" id="PIRSF000103">
    <property type="entry name" value="HIBADH"/>
    <property type="match status" value="1"/>
</dbReference>
<feature type="domain" description="3-hydroxyisobutyrate dehydrogenase-like NAD-binding" evidence="6">
    <location>
        <begin position="173"/>
        <end position="292"/>
    </location>
</feature>
<dbReference type="InterPro" id="IPR013328">
    <property type="entry name" value="6PGD_dom2"/>
</dbReference>
<dbReference type="Gene3D" id="1.10.1040.10">
    <property type="entry name" value="N-(1-d-carboxylethyl)-l-norvaline Dehydrogenase, domain 2"/>
    <property type="match status" value="1"/>
</dbReference>
<dbReference type="SUPFAM" id="SSF48179">
    <property type="entry name" value="6-phosphogluconate dehydrogenase C-terminal domain-like"/>
    <property type="match status" value="1"/>
</dbReference>
<evidence type="ECO:0000259" key="6">
    <source>
        <dbReference type="Pfam" id="PF14833"/>
    </source>
</evidence>
<dbReference type="PROSITE" id="PS00895">
    <property type="entry name" value="3_HYDROXYISOBUT_DH"/>
    <property type="match status" value="1"/>
</dbReference>
<feature type="domain" description="6-phosphogluconate dehydrogenase NADP-binding" evidence="5">
    <location>
        <begin position="11"/>
        <end position="168"/>
    </location>
</feature>
<dbReference type="InterPro" id="IPR006115">
    <property type="entry name" value="6PGDH_NADP-bd"/>
</dbReference>
<dbReference type="PANTHER" id="PTHR43580:SF2">
    <property type="entry name" value="CYTOKINE-LIKE NUCLEAR FACTOR N-PAC"/>
    <property type="match status" value="1"/>
</dbReference>
<proteinExistence type="predicted"/>
<dbReference type="GO" id="GO:0050661">
    <property type="term" value="F:NADP binding"/>
    <property type="evidence" value="ECO:0007669"/>
    <property type="project" value="InterPro"/>
</dbReference>
<dbReference type="GO" id="GO:0008679">
    <property type="term" value="F:2-hydroxy-3-oxopropionate reductase activity"/>
    <property type="evidence" value="ECO:0007669"/>
    <property type="project" value="UniProtKB-EC"/>
</dbReference>
<evidence type="ECO:0000256" key="3">
    <source>
        <dbReference type="PIRSR" id="PIRSR000103-1"/>
    </source>
</evidence>
<accession>A0A6J4V7G7</accession>
<dbReference type="InterPro" id="IPR008927">
    <property type="entry name" value="6-PGluconate_DH-like_C_sf"/>
</dbReference>
<dbReference type="SUPFAM" id="SSF51735">
    <property type="entry name" value="NAD(P)-binding Rossmann-fold domains"/>
    <property type="match status" value="1"/>
</dbReference>
<sequence>MATNADRAAEKVGFIGLGIMGQPMALNLAAAGTNLVVWNRSADRCEPLRAAGARVAASPSEVFARAGTVIVMPVNEAATDAVLGRGTAGFGPMLAGRTLVCMGSNAPGYSRGLAAEVRAAGGSYVEAPVSSSRTPAEAGQLVGRLAGEPAGVERVRPLLAPMCRTMVACGPVGNGLLTKLAVNLLLDQMLAALAEAVHFAARHGLDLRTFADAIDAGPMASDVTRVKLPKLVERDFAPQAAMADALNSSRLIAAAAREVGIATPLLDVDPPLFEEGVAGGDGRLDMVAVLRAIEARTAAGAAPGANDAPVGRREAAAQGVPRRPRSPRQAR</sequence>
<evidence type="ECO:0000313" key="7">
    <source>
        <dbReference type="EMBL" id="CAA9568600.1"/>
    </source>
</evidence>
<organism evidence="7">
    <name type="scientific">uncultured Thermomicrobiales bacterium</name>
    <dbReference type="NCBI Taxonomy" id="1645740"/>
    <lineage>
        <taxon>Bacteria</taxon>
        <taxon>Pseudomonadati</taxon>
        <taxon>Thermomicrobiota</taxon>
        <taxon>Thermomicrobia</taxon>
        <taxon>Thermomicrobiales</taxon>
        <taxon>environmental samples</taxon>
    </lineage>
</organism>
<dbReference type="EMBL" id="CADCWG010000222">
    <property type="protein sequence ID" value="CAA9568600.1"/>
    <property type="molecule type" value="Genomic_DNA"/>
</dbReference>
<protein>
    <submittedName>
        <fullName evidence="7">2-hydroxy-3-oxopropionate reductase</fullName>
        <ecNumber evidence="7">1.1.1.60</ecNumber>
    </submittedName>
</protein>